<accession>A0A015TYI9</accession>
<dbReference type="RefSeq" id="WP_005783918.1">
    <property type="nucleotide sequence ID" value="NZ_JGCY01000220.1"/>
</dbReference>
<dbReference type="InterPro" id="IPR028989">
    <property type="entry name" value="RimP_N"/>
</dbReference>
<dbReference type="Gene3D" id="3.30.300.70">
    <property type="entry name" value="RimP-like superfamily, N-terminal"/>
    <property type="match status" value="1"/>
</dbReference>
<dbReference type="Proteomes" id="UP000020529">
    <property type="component" value="Unassembled WGS sequence"/>
</dbReference>
<evidence type="ECO:0000313" key="6">
    <source>
        <dbReference type="EMBL" id="EXY75961.1"/>
    </source>
</evidence>
<dbReference type="PANTHER" id="PTHR33867:SF1">
    <property type="entry name" value="RIBOSOME MATURATION FACTOR RIMP"/>
    <property type="match status" value="1"/>
</dbReference>
<gene>
    <name evidence="3" type="primary">rimP</name>
    <name evidence="6" type="ORF">M124_0170</name>
</gene>
<feature type="domain" description="Ribosome maturation factor RimP C-terminal" evidence="5">
    <location>
        <begin position="81"/>
        <end position="122"/>
    </location>
</feature>
<dbReference type="Pfam" id="PF02576">
    <property type="entry name" value="RimP_N"/>
    <property type="match status" value="1"/>
</dbReference>
<feature type="domain" description="Ribosome maturation factor RimP N-terminal" evidence="4">
    <location>
        <begin position="10"/>
        <end position="75"/>
    </location>
</feature>
<dbReference type="PATRIC" id="fig|1339315.3.peg.988"/>
<dbReference type="SMR" id="A0A015TYI9"/>
<evidence type="ECO:0000256" key="1">
    <source>
        <dbReference type="ARBA" id="ARBA00022490"/>
    </source>
</evidence>
<keyword evidence="2 3" id="KW-0690">Ribosome biogenesis</keyword>
<dbReference type="GeneID" id="60368348"/>
<dbReference type="InterPro" id="IPR003728">
    <property type="entry name" value="Ribosome_maturation_RimP"/>
</dbReference>
<dbReference type="Pfam" id="PF17384">
    <property type="entry name" value="DUF150_C"/>
    <property type="match status" value="1"/>
</dbReference>
<dbReference type="FunFam" id="3.30.300.70:FF:000004">
    <property type="entry name" value="Ribosome maturation factor RimP"/>
    <property type="match status" value="1"/>
</dbReference>
<dbReference type="AlphaFoldDB" id="A0A015TYI9"/>
<dbReference type="InterPro" id="IPR035956">
    <property type="entry name" value="RimP_N_sf"/>
</dbReference>
<proteinExistence type="inferred from homology"/>
<protein>
    <recommendedName>
        <fullName evidence="3">Ribosome maturation factor RimP</fullName>
    </recommendedName>
</protein>
<dbReference type="GO" id="GO:0006412">
    <property type="term" value="P:translation"/>
    <property type="evidence" value="ECO:0007669"/>
    <property type="project" value="TreeGrafter"/>
</dbReference>
<comment type="caution">
    <text evidence="6">The sequence shown here is derived from an EMBL/GenBank/DDBJ whole genome shotgun (WGS) entry which is preliminary data.</text>
</comment>
<evidence type="ECO:0000313" key="7">
    <source>
        <dbReference type="Proteomes" id="UP000020529"/>
    </source>
</evidence>
<sequence>MIEKRTVCQIVEEWLEDKDYFLVEVTVSPDDKIVVEIDHAEGVWIEDCVELSRFIESKLNREEEDYELEVGSAGIGQPFKVLQQYYNHIGLEVEVLTKGGRKLSGVLKDADEEKFVVTVQKKVKPEGAKRPQLVEEDETFTYDDIKYTKYLISFK</sequence>
<dbReference type="SUPFAM" id="SSF75420">
    <property type="entry name" value="YhbC-like, N-terminal domain"/>
    <property type="match status" value="1"/>
</dbReference>
<dbReference type="PANTHER" id="PTHR33867">
    <property type="entry name" value="RIBOSOME MATURATION FACTOR RIMP"/>
    <property type="match status" value="1"/>
</dbReference>
<evidence type="ECO:0000256" key="2">
    <source>
        <dbReference type="ARBA" id="ARBA00022517"/>
    </source>
</evidence>
<dbReference type="NCBIfam" id="NF002531">
    <property type="entry name" value="PRK02001.1"/>
    <property type="match status" value="1"/>
</dbReference>
<reference evidence="6 7" key="1">
    <citation type="submission" date="2014-02" db="EMBL/GenBank/DDBJ databases">
        <authorList>
            <person name="Sears C."/>
            <person name="Carroll K."/>
            <person name="Sack B.R."/>
            <person name="Qadri F."/>
            <person name="Myers L.L."/>
            <person name="Chung G.-T."/>
            <person name="Escheverria P."/>
            <person name="Fraser C.M."/>
            <person name="Sadzewicz L."/>
            <person name="Shefchek K.A."/>
            <person name="Tallon L."/>
            <person name="Das S.P."/>
            <person name="Daugherty S."/>
            <person name="Mongodin E.F."/>
        </authorList>
    </citation>
    <scope>NUCLEOTIDE SEQUENCE [LARGE SCALE GENOMIC DNA]</scope>
    <source>
        <strain evidence="7">3988T(B)14</strain>
    </source>
</reference>
<comment type="similarity">
    <text evidence="3">Belongs to the RimP family.</text>
</comment>
<comment type="subcellular location">
    <subcellularLocation>
        <location evidence="3">Cytoplasm</location>
    </subcellularLocation>
</comment>
<dbReference type="InterPro" id="IPR028998">
    <property type="entry name" value="RimP_C"/>
</dbReference>
<evidence type="ECO:0000259" key="4">
    <source>
        <dbReference type="Pfam" id="PF02576"/>
    </source>
</evidence>
<comment type="function">
    <text evidence="3">Required for maturation of 30S ribosomal subunits.</text>
</comment>
<dbReference type="GO" id="GO:0005829">
    <property type="term" value="C:cytosol"/>
    <property type="evidence" value="ECO:0007669"/>
    <property type="project" value="TreeGrafter"/>
</dbReference>
<evidence type="ECO:0000259" key="5">
    <source>
        <dbReference type="Pfam" id="PF17384"/>
    </source>
</evidence>
<organism evidence="6 7">
    <name type="scientific">Bacteroides fragilis str. 3988T(B)14</name>
    <dbReference type="NCBI Taxonomy" id="1339315"/>
    <lineage>
        <taxon>Bacteria</taxon>
        <taxon>Pseudomonadati</taxon>
        <taxon>Bacteroidota</taxon>
        <taxon>Bacteroidia</taxon>
        <taxon>Bacteroidales</taxon>
        <taxon>Bacteroidaceae</taxon>
        <taxon>Bacteroides</taxon>
    </lineage>
</organism>
<dbReference type="EMBL" id="JGCY01000220">
    <property type="protein sequence ID" value="EXY75961.1"/>
    <property type="molecule type" value="Genomic_DNA"/>
</dbReference>
<keyword evidence="1 3" id="KW-0963">Cytoplasm</keyword>
<dbReference type="GO" id="GO:0000028">
    <property type="term" value="P:ribosomal small subunit assembly"/>
    <property type="evidence" value="ECO:0007669"/>
    <property type="project" value="TreeGrafter"/>
</dbReference>
<name>A0A015TYI9_BACFG</name>
<dbReference type="HAMAP" id="MF_01077">
    <property type="entry name" value="RimP"/>
    <property type="match status" value="1"/>
</dbReference>
<evidence type="ECO:0000256" key="3">
    <source>
        <dbReference type="HAMAP-Rule" id="MF_01077"/>
    </source>
</evidence>